<feature type="region of interest" description="Disordered" evidence="1">
    <location>
        <begin position="1"/>
        <end position="24"/>
    </location>
</feature>
<reference evidence="2 3" key="1">
    <citation type="submission" date="2018-03" db="EMBL/GenBank/DDBJ databases">
        <title>Bacteriophage NCPPB3778 and a type I-E CRISPR drive the evolution of the US Biological Select Agent, Rathayibacter toxicus.</title>
        <authorList>
            <person name="Davis E.W.II."/>
            <person name="Tabima J.F."/>
            <person name="Weisberg A.J."/>
            <person name="Dantas Lopes L."/>
            <person name="Wiseman M.S."/>
            <person name="Wiseman M.S."/>
            <person name="Pupko T."/>
            <person name="Belcher M.S."/>
            <person name="Sechler A.J."/>
            <person name="Tancos M.A."/>
            <person name="Schroeder B.K."/>
            <person name="Murray T.D."/>
            <person name="Luster D.G."/>
            <person name="Schneider W.L."/>
            <person name="Rogers E."/>
            <person name="Andreote F.D."/>
            <person name="Grunwald N.J."/>
            <person name="Putnam M.L."/>
            <person name="Chang J.H."/>
        </authorList>
    </citation>
    <scope>NUCLEOTIDE SEQUENCE [LARGE SCALE GENOMIC DNA]</scope>
    <source>
        <strain evidence="2 3">NCCPB 2253</strain>
    </source>
</reference>
<dbReference type="AlphaFoldDB" id="A0AAD1AC15"/>
<proteinExistence type="predicted"/>
<evidence type="ECO:0000313" key="2">
    <source>
        <dbReference type="EMBL" id="AZZ55369.1"/>
    </source>
</evidence>
<dbReference type="Proteomes" id="UP000283946">
    <property type="component" value="Chromosome"/>
</dbReference>
<evidence type="ECO:0008006" key="4">
    <source>
        <dbReference type="Google" id="ProtNLM"/>
    </source>
</evidence>
<dbReference type="KEGG" id="ria:C7V51_05305"/>
<evidence type="ECO:0000313" key="3">
    <source>
        <dbReference type="Proteomes" id="UP000283946"/>
    </source>
</evidence>
<name>A0AAD1AC15_9MICO</name>
<evidence type="ECO:0000256" key="1">
    <source>
        <dbReference type="SAM" id="MobiDB-lite"/>
    </source>
</evidence>
<dbReference type="Pfam" id="PF11316">
    <property type="entry name" value="Rhamno_transf"/>
    <property type="match status" value="1"/>
</dbReference>
<dbReference type="EMBL" id="CP028130">
    <property type="protein sequence ID" value="AZZ55369.1"/>
    <property type="molecule type" value="Genomic_DNA"/>
</dbReference>
<protein>
    <recommendedName>
        <fullName evidence="4">Rhamnosyl transferase</fullName>
    </recommendedName>
</protein>
<gene>
    <name evidence="2" type="ORF">C7V51_05305</name>
</gene>
<organism evidence="2 3">
    <name type="scientific">Rathayibacter iranicus</name>
    <dbReference type="NCBI Taxonomy" id="59737"/>
    <lineage>
        <taxon>Bacteria</taxon>
        <taxon>Bacillati</taxon>
        <taxon>Actinomycetota</taxon>
        <taxon>Actinomycetes</taxon>
        <taxon>Micrococcales</taxon>
        <taxon>Microbacteriaceae</taxon>
        <taxon>Rathayibacter</taxon>
    </lineage>
</organism>
<dbReference type="InterPro" id="IPR021466">
    <property type="entry name" value="Put_rhamnosyl_transferase"/>
</dbReference>
<sequence>MNAPRRRVGGGRPARGGAAFVSAPPVTPPVGRSDPFDYRDVVPPLDHVILTRFSVVFVPEQPPASDDWLRYRWAFFEEATIASLESQSVQSFRWLVFLDDRAPTWLRERMSAAAGPFEPVYLSGPFTVDAVRRAIGSDSASPLLTTRLDSDDALGIRFVETVQREATTAIAAGLDADGLYLNATRGLQLERSGRIYRYDYASNPFLSFVETRTPSAWPRTVFQDGRHGGAREHAPVRSIRAEPLWLQVVHGSNLMNDIRGVRVHPRAAERSFDVALGFRRDVPPLRLVTERLVSMAALVLLWLRHPGLGRQAVVGRVEYLLGTRTRPRRRR</sequence>
<accession>A0AAD1AC15</accession>